<dbReference type="EMBL" id="BTGU01011104">
    <property type="protein sequence ID" value="GMN75031.1"/>
    <property type="molecule type" value="Genomic_DNA"/>
</dbReference>
<dbReference type="Proteomes" id="UP001187192">
    <property type="component" value="Unassembled WGS sequence"/>
</dbReference>
<sequence>MVKEILKCFLVAIYDKDKDSMTVFVDIKICSGPQNTISDSARQCLKPNVFREQDLWPTTSPVLAGTGHMLGRCSAPSTWIRVVEPVPAWVFWTNPSLLSQLTPALLLYLSATGTIHLLLQHITSPTTATYPGRICPYGCQRQPSLCPPHQVRPHVVPTHWVGSPCRPTYPPGALGGRYVENWNLQVYKILIKRYLRKPFVFQKVVKDGNTALHYAAKYAEHIKPWPVPGAALQMQWEIKWHE</sequence>
<name>A0AA88EMW0_FICCA</name>
<gene>
    <name evidence="1" type="ORF">TIFTF001_052510</name>
</gene>
<evidence type="ECO:0000313" key="2">
    <source>
        <dbReference type="Proteomes" id="UP001187192"/>
    </source>
</evidence>
<protein>
    <submittedName>
        <fullName evidence="1">Uncharacterized protein</fullName>
    </submittedName>
</protein>
<dbReference type="AlphaFoldDB" id="A0AA88EMW0"/>
<feature type="non-terminal residue" evidence="1">
    <location>
        <position position="1"/>
    </location>
</feature>
<reference evidence="1" key="1">
    <citation type="submission" date="2023-07" db="EMBL/GenBank/DDBJ databases">
        <title>draft genome sequence of fig (Ficus carica).</title>
        <authorList>
            <person name="Takahashi T."/>
            <person name="Nishimura K."/>
        </authorList>
    </citation>
    <scope>NUCLEOTIDE SEQUENCE</scope>
</reference>
<evidence type="ECO:0000313" key="1">
    <source>
        <dbReference type="EMBL" id="GMN75031.1"/>
    </source>
</evidence>
<accession>A0AA88EMW0</accession>
<keyword evidence="2" id="KW-1185">Reference proteome</keyword>
<organism evidence="1 2">
    <name type="scientific">Ficus carica</name>
    <name type="common">Common fig</name>
    <dbReference type="NCBI Taxonomy" id="3494"/>
    <lineage>
        <taxon>Eukaryota</taxon>
        <taxon>Viridiplantae</taxon>
        <taxon>Streptophyta</taxon>
        <taxon>Embryophyta</taxon>
        <taxon>Tracheophyta</taxon>
        <taxon>Spermatophyta</taxon>
        <taxon>Magnoliopsida</taxon>
        <taxon>eudicotyledons</taxon>
        <taxon>Gunneridae</taxon>
        <taxon>Pentapetalae</taxon>
        <taxon>rosids</taxon>
        <taxon>fabids</taxon>
        <taxon>Rosales</taxon>
        <taxon>Moraceae</taxon>
        <taxon>Ficeae</taxon>
        <taxon>Ficus</taxon>
    </lineage>
</organism>
<proteinExistence type="predicted"/>
<comment type="caution">
    <text evidence="1">The sequence shown here is derived from an EMBL/GenBank/DDBJ whole genome shotgun (WGS) entry which is preliminary data.</text>
</comment>